<proteinExistence type="evidence at transcript level"/>
<organism evidence="2">
    <name type="scientific">Zea mays</name>
    <name type="common">Maize</name>
    <dbReference type="NCBI Taxonomy" id="4577"/>
    <lineage>
        <taxon>Eukaryota</taxon>
        <taxon>Viridiplantae</taxon>
        <taxon>Streptophyta</taxon>
        <taxon>Embryophyta</taxon>
        <taxon>Tracheophyta</taxon>
        <taxon>Spermatophyta</taxon>
        <taxon>Magnoliopsida</taxon>
        <taxon>Liliopsida</taxon>
        <taxon>Poales</taxon>
        <taxon>Poaceae</taxon>
        <taxon>PACMAD clade</taxon>
        <taxon>Panicoideae</taxon>
        <taxon>Andropogonodae</taxon>
        <taxon>Andropogoneae</taxon>
        <taxon>Tripsacinae</taxon>
        <taxon>Zea</taxon>
    </lineage>
</organism>
<sequence length="216" mass="22708">MDVALSPRPDLCSSSWRAAAPSSLARPSSSFSPANSSQRLPSPSNLHGRGRPCSNHGAQIFLALSHGVLPFSPSAPASSTPPAPCPSRNSSQRPLFLLPSSHGCQQVHLPWRWPLSHGRAPATSMDAPSFLLRASAGSPCSGSSHGAMIFCAAMPVQKQQPRTPSASRARSICAVPTRTVAMVFETATCRVVDLRRACESAKKILAGCCRGVSRDA</sequence>
<feature type="region of interest" description="Disordered" evidence="1">
    <location>
        <begin position="23"/>
        <end position="51"/>
    </location>
</feature>
<dbReference type="EMBL" id="BT033942">
    <property type="protein sequence ID" value="ACF78947.1"/>
    <property type="molecule type" value="mRNA"/>
</dbReference>
<dbReference type="HOGENOM" id="CLU_1279344_0_0_1"/>
<feature type="compositionally biased region" description="Low complexity" evidence="1">
    <location>
        <begin position="23"/>
        <end position="37"/>
    </location>
</feature>
<feature type="region of interest" description="Disordered" evidence="1">
    <location>
        <begin position="73"/>
        <end position="92"/>
    </location>
</feature>
<evidence type="ECO:0000313" key="2">
    <source>
        <dbReference type="EMBL" id="ACF78947.1"/>
    </source>
</evidence>
<protein>
    <submittedName>
        <fullName evidence="2">Uncharacterized protein</fullName>
    </submittedName>
</protein>
<accession>B4FA04</accession>
<name>B4FA04_MAIZE</name>
<reference evidence="2" key="1">
    <citation type="journal article" date="2009" name="PLoS Genet.">
        <title>Sequencing, mapping, and analysis of 27,455 maize full-length cDNAs.</title>
        <authorList>
            <person name="Soderlund C."/>
            <person name="Descour A."/>
            <person name="Kudrna D."/>
            <person name="Bomhoff M."/>
            <person name="Boyd L."/>
            <person name="Currie J."/>
            <person name="Angelova A."/>
            <person name="Collura K."/>
            <person name="Wissotski M."/>
            <person name="Ashley E."/>
            <person name="Morrow D."/>
            <person name="Fernandes J."/>
            <person name="Walbot V."/>
            <person name="Yu Y."/>
        </authorList>
    </citation>
    <scope>NUCLEOTIDE SEQUENCE</scope>
    <source>
        <strain evidence="2">B73</strain>
    </source>
</reference>
<evidence type="ECO:0000256" key="1">
    <source>
        <dbReference type="SAM" id="MobiDB-lite"/>
    </source>
</evidence>
<dbReference type="AlphaFoldDB" id="B4FA04"/>